<protein>
    <recommendedName>
        <fullName evidence="3">Protein kinase domain-containing protein</fullName>
    </recommendedName>
</protein>
<accession>A0AAN6ZAM1</accession>
<dbReference type="AlphaFoldDB" id="A0AAN6ZAM1"/>
<feature type="non-terminal residue" evidence="1">
    <location>
        <position position="1"/>
    </location>
</feature>
<keyword evidence="2" id="KW-1185">Reference proteome</keyword>
<name>A0AAN6ZAM1_9PEZI</name>
<feature type="non-terminal residue" evidence="1">
    <location>
        <position position="64"/>
    </location>
</feature>
<dbReference type="Proteomes" id="UP001304895">
    <property type="component" value="Unassembled WGS sequence"/>
</dbReference>
<proteinExistence type="predicted"/>
<organism evidence="1 2">
    <name type="scientific">Trichocladium antarcticum</name>
    <dbReference type="NCBI Taxonomy" id="1450529"/>
    <lineage>
        <taxon>Eukaryota</taxon>
        <taxon>Fungi</taxon>
        <taxon>Dikarya</taxon>
        <taxon>Ascomycota</taxon>
        <taxon>Pezizomycotina</taxon>
        <taxon>Sordariomycetes</taxon>
        <taxon>Sordariomycetidae</taxon>
        <taxon>Sordariales</taxon>
        <taxon>Chaetomiaceae</taxon>
        <taxon>Trichocladium</taxon>
    </lineage>
</organism>
<evidence type="ECO:0008006" key="3">
    <source>
        <dbReference type="Google" id="ProtNLM"/>
    </source>
</evidence>
<sequence length="64" mass="7227">RAAQHTPADIFSFGIVAIYVWLGRMVFFPDDANEAEDPSDMILKLHASHFVNGIEDFGGFIEYH</sequence>
<evidence type="ECO:0000313" key="1">
    <source>
        <dbReference type="EMBL" id="KAK4131227.1"/>
    </source>
</evidence>
<reference evidence="1" key="2">
    <citation type="submission" date="2023-05" db="EMBL/GenBank/DDBJ databases">
        <authorList>
            <consortium name="Lawrence Berkeley National Laboratory"/>
            <person name="Steindorff A."/>
            <person name="Hensen N."/>
            <person name="Bonometti L."/>
            <person name="Westerberg I."/>
            <person name="Brannstrom I.O."/>
            <person name="Guillou S."/>
            <person name="Cros-Aarteil S."/>
            <person name="Calhoun S."/>
            <person name="Haridas S."/>
            <person name="Kuo A."/>
            <person name="Mondo S."/>
            <person name="Pangilinan J."/>
            <person name="Riley R."/>
            <person name="Labutti K."/>
            <person name="Andreopoulos B."/>
            <person name="Lipzen A."/>
            <person name="Chen C."/>
            <person name="Yanf M."/>
            <person name="Daum C."/>
            <person name="Ng V."/>
            <person name="Clum A."/>
            <person name="Ohm R."/>
            <person name="Martin F."/>
            <person name="Silar P."/>
            <person name="Natvig D."/>
            <person name="Lalanne C."/>
            <person name="Gautier V."/>
            <person name="Ament-Velasquez S.L."/>
            <person name="Kruys A."/>
            <person name="Hutchinson M.I."/>
            <person name="Powell A.J."/>
            <person name="Barry K."/>
            <person name="Miller A.N."/>
            <person name="Grigoriev I.V."/>
            <person name="Debuchy R."/>
            <person name="Gladieux P."/>
            <person name="Thoren M.H."/>
            <person name="Johannesson H."/>
        </authorList>
    </citation>
    <scope>NUCLEOTIDE SEQUENCE</scope>
    <source>
        <strain evidence="1">CBS 123565</strain>
    </source>
</reference>
<dbReference type="EMBL" id="MU853427">
    <property type="protein sequence ID" value="KAK4131227.1"/>
    <property type="molecule type" value="Genomic_DNA"/>
</dbReference>
<gene>
    <name evidence="1" type="ORF">BT67DRAFT_354740</name>
</gene>
<evidence type="ECO:0000313" key="2">
    <source>
        <dbReference type="Proteomes" id="UP001304895"/>
    </source>
</evidence>
<reference evidence="1" key="1">
    <citation type="journal article" date="2023" name="Mol. Phylogenet. Evol.">
        <title>Genome-scale phylogeny and comparative genomics of the fungal order Sordariales.</title>
        <authorList>
            <person name="Hensen N."/>
            <person name="Bonometti L."/>
            <person name="Westerberg I."/>
            <person name="Brannstrom I.O."/>
            <person name="Guillou S."/>
            <person name="Cros-Aarteil S."/>
            <person name="Calhoun S."/>
            <person name="Haridas S."/>
            <person name="Kuo A."/>
            <person name="Mondo S."/>
            <person name="Pangilinan J."/>
            <person name="Riley R."/>
            <person name="LaButti K."/>
            <person name="Andreopoulos B."/>
            <person name="Lipzen A."/>
            <person name="Chen C."/>
            <person name="Yan M."/>
            <person name="Daum C."/>
            <person name="Ng V."/>
            <person name="Clum A."/>
            <person name="Steindorff A."/>
            <person name="Ohm R.A."/>
            <person name="Martin F."/>
            <person name="Silar P."/>
            <person name="Natvig D.O."/>
            <person name="Lalanne C."/>
            <person name="Gautier V."/>
            <person name="Ament-Velasquez S.L."/>
            <person name="Kruys A."/>
            <person name="Hutchinson M.I."/>
            <person name="Powell A.J."/>
            <person name="Barry K."/>
            <person name="Miller A.N."/>
            <person name="Grigoriev I.V."/>
            <person name="Debuchy R."/>
            <person name="Gladieux P."/>
            <person name="Hiltunen Thoren M."/>
            <person name="Johannesson H."/>
        </authorList>
    </citation>
    <scope>NUCLEOTIDE SEQUENCE</scope>
    <source>
        <strain evidence="1">CBS 123565</strain>
    </source>
</reference>
<comment type="caution">
    <text evidence="1">The sequence shown here is derived from an EMBL/GenBank/DDBJ whole genome shotgun (WGS) entry which is preliminary data.</text>
</comment>